<dbReference type="Pfam" id="PF05050">
    <property type="entry name" value="Methyltransf_21"/>
    <property type="match status" value="1"/>
</dbReference>
<proteinExistence type="predicted"/>
<dbReference type="STRING" id="1324957.K933_04381"/>
<dbReference type="Gene3D" id="3.40.50.150">
    <property type="entry name" value="Vaccinia Virus protein VP39"/>
    <property type="match status" value="1"/>
</dbReference>
<sequence length="288" mass="31040">MSVTRESSVGEKYRRSVEVFDGEGLSGLAARANKYLYHNYYRPVQTRLTVRQGTMELDVNGVRGRFDVSSAAKANAVLYARGNERRLLADLLGELEPDDTVVDVGANIGIVSCLAAEAVTDGRVAAVEPFGPNVAALHRNLELNDAAVTVVESVLSDEPGLVEFASPVDEVCGVAAIDPADSCDAQVRAERGDELVRRGDLPAPSVVKIDVEGAEPLVIDGLERTLGDDDCRLVYCEVHHDSSNRPSSDDFGASYDAVVGRLESLGFDVSVLVERETETHLKAERPVR</sequence>
<dbReference type="PANTHER" id="PTHR34203:SF15">
    <property type="entry name" value="SLL1173 PROTEIN"/>
    <property type="match status" value="1"/>
</dbReference>
<dbReference type="InterPro" id="IPR006342">
    <property type="entry name" value="FkbM_mtfrase"/>
</dbReference>
<keyword evidence="2" id="KW-0489">Methyltransferase</keyword>
<dbReference type="RefSeq" id="WP_023393466.1">
    <property type="nucleotide sequence ID" value="NZ_ASGZ01000013.1"/>
</dbReference>
<dbReference type="AlphaFoldDB" id="V4HMS0"/>
<dbReference type="eggNOG" id="arCOG01402">
    <property type="taxonomic scope" value="Archaea"/>
</dbReference>
<keyword evidence="2" id="KW-0808">Transferase</keyword>
<dbReference type="InterPro" id="IPR029063">
    <property type="entry name" value="SAM-dependent_MTases_sf"/>
</dbReference>
<name>V4HMS0_9EURY</name>
<comment type="caution">
    <text evidence="2">The sequence shown here is derived from an EMBL/GenBank/DDBJ whole genome shotgun (WGS) entry which is preliminary data.</text>
</comment>
<dbReference type="OrthoDB" id="275825at2157"/>
<gene>
    <name evidence="2" type="ORF">K933_04381</name>
</gene>
<accession>V4HMS0</accession>
<dbReference type="NCBIfam" id="TIGR01444">
    <property type="entry name" value="fkbM_fam"/>
    <property type="match status" value="1"/>
</dbReference>
<dbReference type="Proteomes" id="UP000017840">
    <property type="component" value="Unassembled WGS sequence"/>
</dbReference>
<organism evidence="2 3">
    <name type="scientific">Candidatus Halobonum tyrrellensis G22</name>
    <dbReference type="NCBI Taxonomy" id="1324957"/>
    <lineage>
        <taxon>Archaea</taxon>
        <taxon>Methanobacteriati</taxon>
        <taxon>Methanobacteriota</taxon>
        <taxon>Stenosarchaea group</taxon>
        <taxon>Halobacteria</taxon>
        <taxon>Halobacteriales</taxon>
        <taxon>Haloferacaceae</taxon>
        <taxon>Candidatus Halobonum</taxon>
    </lineage>
</organism>
<protein>
    <submittedName>
        <fullName evidence="2">FkbM family methyltransferase</fullName>
    </submittedName>
</protein>
<evidence type="ECO:0000313" key="3">
    <source>
        <dbReference type="Proteomes" id="UP000017840"/>
    </source>
</evidence>
<dbReference type="SUPFAM" id="SSF53335">
    <property type="entry name" value="S-adenosyl-L-methionine-dependent methyltransferases"/>
    <property type="match status" value="1"/>
</dbReference>
<dbReference type="InterPro" id="IPR052514">
    <property type="entry name" value="SAM-dependent_MTase"/>
</dbReference>
<dbReference type="GO" id="GO:0008168">
    <property type="term" value="F:methyltransferase activity"/>
    <property type="evidence" value="ECO:0007669"/>
    <property type="project" value="UniProtKB-KW"/>
</dbReference>
<dbReference type="PANTHER" id="PTHR34203">
    <property type="entry name" value="METHYLTRANSFERASE, FKBM FAMILY PROTEIN"/>
    <property type="match status" value="1"/>
</dbReference>
<evidence type="ECO:0000259" key="1">
    <source>
        <dbReference type="Pfam" id="PF05050"/>
    </source>
</evidence>
<feature type="domain" description="Methyltransferase FkbM" evidence="1">
    <location>
        <begin position="103"/>
        <end position="267"/>
    </location>
</feature>
<keyword evidence="3" id="KW-1185">Reference proteome</keyword>
<reference evidence="2 3" key="1">
    <citation type="journal article" date="2013" name="Genome Announc.">
        <title>Draft Genome Sequence of 'Candidatus Halobonum tyrrellensis' Strain G22, Isolated from the Hypersaline Waters of Lake Tyrrell, Australia.</title>
        <authorList>
            <person name="Ugalde J.A."/>
            <person name="Narasingarao P."/>
            <person name="Kuo S."/>
            <person name="Podell S."/>
            <person name="Allen E.E."/>
        </authorList>
    </citation>
    <scope>NUCLEOTIDE SEQUENCE [LARGE SCALE GENOMIC DNA]</scope>
    <source>
        <strain evidence="2 3">G22</strain>
    </source>
</reference>
<dbReference type="EMBL" id="ASGZ01000013">
    <property type="protein sequence ID" value="ESP89224.1"/>
    <property type="molecule type" value="Genomic_DNA"/>
</dbReference>
<dbReference type="GO" id="GO:0032259">
    <property type="term" value="P:methylation"/>
    <property type="evidence" value="ECO:0007669"/>
    <property type="project" value="UniProtKB-KW"/>
</dbReference>
<evidence type="ECO:0000313" key="2">
    <source>
        <dbReference type="EMBL" id="ESP89224.1"/>
    </source>
</evidence>